<protein>
    <submittedName>
        <fullName evidence="3">DUF3192 domain-containing protein</fullName>
    </submittedName>
</protein>
<name>A0ABW4XS53_9GAMM</name>
<dbReference type="RefSeq" id="WP_345340473.1">
    <property type="nucleotide sequence ID" value="NZ_BAABLI010000015.1"/>
</dbReference>
<evidence type="ECO:0000256" key="1">
    <source>
        <dbReference type="ARBA" id="ARBA00022729"/>
    </source>
</evidence>
<dbReference type="InterPro" id="IPR037873">
    <property type="entry name" value="BamE-like"/>
</dbReference>
<accession>A0ABW4XS53</accession>
<evidence type="ECO:0000313" key="4">
    <source>
        <dbReference type="Proteomes" id="UP001597380"/>
    </source>
</evidence>
<sequence>MKKLWVVLALLAPLSLSGCVIAVGGDGDSVRMHSDWEDREHENRKKLEKLDLGMALTDVRGIMGTADFDEKLAKEEKSFRILYYRTQRQHKDGITSKSECTPLVFENGSLVGWGNTALERI</sequence>
<dbReference type="InterPro" id="IPR021534">
    <property type="entry name" value="DUF3192"/>
</dbReference>
<feature type="signal peptide" evidence="2">
    <location>
        <begin position="1"/>
        <end position="22"/>
    </location>
</feature>
<proteinExistence type="predicted"/>
<comment type="caution">
    <text evidence="3">The sequence shown here is derived from an EMBL/GenBank/DDBJ whole genome shotgun (WGS) entry which is preliminary data.</text>
</comment>
<dbReference type="PROSITE" id="PS51257">
    <property type="entry name" value="PROKAR_LIPOPROTEIN"/>
    <property type="match status" value="1"/>
</dbReference>
<evidence type="ECO:0000256" key="2">
    <source>
        <dbReference type="SAM" id="SignalP"/>
    </source>
</evidence>
<feature type="chain" id="PRO_5046794015" evidence="2">
    <location>
        <begin position="23"/>
        <end position="121"/>
    </location>
</feature>
<gene>
    <name evidence="3" type="ORF">ACFSJ3_15050</name>
</gene>
<evidence type="ECO:0000313" key="3">
    <source>
        <dbReference type="EMBL" id="MFD2097313.1"/>
    </source>
</evidence>
<reference evidence="4" key="1">
    <citation type="journal article" date="2019" name="Int. J. Syst. Evol. Microbiol.">
        <title>The Global Catalogue of Microorganisms (GCM) 10K type strain sequencing project: providing services to taxonomists for standard genome sequencing and annotation.</title>
        <authorList>
            <consortium name="The Broad Institute Genomics Platform"/>
            <consortium name="The Broad Institute Genome Sequencing Center for Infectious Disease"/>
            <person name="Wu L."/>
            <person name="Ma J."/>
        </authorList>
    </citation>
    <scope>NUCLEOTIDE SEQUENCE [LARGE SCALE GENOMIC DNA]</scope>
    <source>
        <strain evidence="4">CGMCC 1.10992</strain>
    </source>
</reference>
<organism evidence="3 4">
    <name type="scientific">Corallincola platygyrae</name>
    <dbReference type="NCBI Taxonomy" id="1193278"/>
    <lineage>
        <taxon>Bacteria</taxon>
        <taxon>Pseudomonadati</taxon>
        <taxon>Pseudomonadota</taxon>
        <taxon>Gammaproteobacteria</taxon>
        <taxon>Alteromonadales</taxon>
        <taxon>Psychromonadaceae</taxon>
        <taxon>Corallincola</taxon>
    </lineage>
</organism>
<dbReference type="Gene3D" id="3.30.1450.10">
    <property type="match status" value="1"/>
</dbReference>
<dbReference type="Proteomes" id="UP001597380">
    <property type="component" value="Unassembled WGS sequence"/>
</dbReference>
<keyword evidence="1 2" id="KW-0732">Signal</keyword>
<dbReference type="EMBL" id="JBHUHT010000017">
    <property type="protein sequence ID" value="MFD2097313.1"/>
    <property type="molecule type" value="Genomic_DNA"/>
</dbReference>
<dbReference type="Pfam" id="PF11399">
    <property type="entry name" value="DUF3192"/>
    <property type="match status" value="1"/>
</dbReference>
<keyword evidence="4" id="KW-1185">Reference proteome</keyword>